<dbReference type="EMBL" id="LAZR01035639">
    <property type="protein sequence ID" value="KKL26979.1"/>
    <property type="molecule type" value="Genomic_DNA"/>
</dbReference>
<accession>A0A0F9BYL5</accession>
<proteinExistence type="predicted"/>
<name>A0A0F9BYL5_9ZZZZ</name>
<organism evidence="1">
    <name type="scientific">marine sediment metagenome</name>
    <dbReference type="NCBI Taxonomy" id="412755"/>
    <lineage>
        <taxon>unclassified sequences</taxon>
        <taxon>metagenomes</taxon>
        <taxon>ecological metagenomes</taxon>
    </lineage>
</organism>
<evidence type="ECO:0000313" key="1">
    <source>
        <dbReference type="EMBL" id="KKL26979.1"/>
    </source>
</evidence>
<protein>
    <submittedName>
        <fullName evidence="1">Uncharacterized protein</fullName>
    </submittedName>
</protein>
<gene>
    <name evidence="1" type="ORF">LCGC14_2389830</name>
</gene>
<sequence>MGLYSFKTAEDWRVTVFAHHAAYYLRVGEIFLGQSLYRLCSPNEDGRRPHSAVVCVNPTHFELKGTPRADNGRLSLHTSRPQDESWLFTQGDLRNIRAAAERTALGRDVADATDRQLTPTEEYLVSLAEKIVAALPEDVLHSYRIVVPDESADVPADEPAPVAPGTTGK</sequence>
<reference evidence="1" key="1">
    <citation type="journal article" date="2015" name="Nature">
        <title>Complex archaea that bridge the gap between prokaryotes and eukaryotes.</title>
        <authorList>
            <person name="Spang A."/>
            <person name="Saw J.H."/>
            <person name="Jorgensen S.L."/>
            <person name="Zaremba-Niedzwiedzka K."/>
            <person name="Martijn J."/>
            <person name="Lind A.E."/>
            <person name="van Eijk R."/>
            <person name="Schleper C."/>
            <person name="Guy L."/>
            <person name="Ettema T.J."/>
        </authorList>
    </citation>
    <scope>NUCLEOTIDE SEQUENCE</scope>
</reference>
<comment type="caution">
    <text evidence="1">The sequence shown here is derived from an EMBL/GenBank/DDBJ whole genome shotgun (WGS) entry which is preliminary data.</text>
</comment>
<dbReference type="AlphaFoldDB" id="A0A0F9BYL5"/>